<sequence>MASSVKPPAETKVASQPSLRHSDPAPPLDPALRETLAQELYKRYKLSRLRMAANNEAEISALKESDASFHESWNDLADHLKQSTRSQADDVPRKLQLIGYSLAKADAAAAAGKQTLDAFSEEQLEFLGEVEHDRWVAERMKSGWQAAAGRDSTAQKTPFFVPYADLEQKWKDVDKDMVRCVPEVLAKAGYRIYRVKE</sequence>
<gene>
    <name evidence="3" type="ORF">DRE_06040</name>
</gene>
<dbReference type="Gene3D" id="6.20.350.10">
    <property type="match status" value="1"/>
</dbReference>
<organism evidence="3 4">
    <name type="scientific">Drechslerella stenobrocha 248</name>
    <dbReference type="NCBI Taxonomy" id="1043628"/>
    <lineage>
        <taxon>Eukaryota</taxon>
        <taxon>Fungi</taxon>
        <taxon>Dikarya</taxon>
        <taxon>Ascomycota</taxon>
        <taxon>Pezizomycotina</taxon>
        <taxon>Orbiliomycetes</taxon>
        <taxon>Orbiliales</taxon>
        <taxon>Orbiliaceae</taxon>
        <taxon>Drechslerella</taxon>
    </lineage>
</organism>
<dbReference type="HOGENOM" id="CLU_105928_0_0_1"/>
<evidence type="ECO:0000259" key="2">
    <source>
        <dbReference type="Pfam" id="PF02026"/>
    </source>
</evidence>
<keyword evidence="4" id="KW-1185">Reference proteome</keyword>
<dbReference type="InterPro" id="IPR003032">
    <property type="entry name" value="Ryanodine_rcpt"/>
</dbReference>
<name>W7HYC8_9PEZI</name>
<dbReference type="Pfam" id="PF02026">
    <property type="entry name" value="RyR"/>
    <property type="match status" value="1"/>
</dbReference>
<feature type="domain" description="Ryanodine receptor Ryr" evidence="2">
    <location>
        <begin position="116"/>
        <end position="192"/>
    </location>
</feature>
<evidence type="ECO:0000313" key="3">
    <source>
        <dbReference type="EMBL" id="EWC45152.1"/>
    </source>
</evidence>
<reference evidence="3 4" key="1">
    <citation type="submission" date="2013-05" db="EMBL/GenBank/DDBJ databases">
        <title>Drechslerella stenobrocha genome reveals carnivorous origination and mechanical trapping mechanism of predatory fungi.</title>
        <authorList>
            <person name="Liu X."/>
            <person name="Zhang W."/>
            <person name="Liu K."/>
        </authorList>
    </citation>
    <scope>NUCLEOTIDE SEQUENCE [LARGE SCALE GENOMIC DNA]</scope>
    <source>
        <strain evidence="3 4">248</strain>
    </source>
</reference>
<dbReference type="EMBL" id="KI966430">
    <property type="protein sequence ID" value="EWC45152.1"/>
    <property type="molecule type" value="Genomic_DNA"/>
</dbReference>
<accession>W7HYC8</accession>
<proteinExistence type="predicted"/>
<dbReference type="Proteomes" id="UP000024837">
    <property type="component" value="Unassembled WGS sequence"/>
</dbReference>
<evidence type="ECO:0000256" key="1">
    <source>
        <dbReference type="SAM" id="MobiDB-lite"/>
    </source>
</evidence>
<feature type="region of interest" description="Disordered" evidence="1">
    <location>
        <begin position="1"/>
        <end position="31"/>
    </location>
</feature>
<dbReference type="AlphaFoldDB" id="W7HYC8"/>
<protein>
    <recommendedName>
        <fullName evidence="2">Ryanodine receptor Ryr domain-containing protein</fullName>
    </recommendedName>
</protein>
<evidence type="ECO:0000313" key="4">
    <source>
        <dbReference type="Proteomes" id="UP000024837"/>
    </source>
</evidence>
<dbReference type="OrthoDB" id="5305673at2759"/>